<proteinExistence type="predicted"/>
<dbReference type="Proteomes" id="UP000310108">
    <property type="component" value="Unassembled WGS sequence"/>
</dbReference>
<sequence length="89" mass="9820">MQLSPSLAADRGHARLFGAPERWSTPVGFGQAIASWEEHRGSPTLKLPQSSLPEKGTDDITAAPKWMAMSTPPDQQPRAFWETQGFEQN</sequence>
<gene>
    <name evidence="2" type="ORF">CTA1_6533</name>
</gene>
<name>A0A4U6XRV6_9PEZI</name>
<dbReference type="EMBL" id="PJEX01000023">
    <property type="protein sequence ID" value="TKW58572.1"/>
    <property type="molecule type" value="Genomic_DNA"/>
</dbReference>
<protein>
    <submittedName>
        <fullName evidence="2">Uncharacterized protein</fullName>
    </submittedName>
</protein>
<feature type="region of interest" description="Disordered" evidence="1">
    <location>
        <begin position="40"/>
        <end position="89"/>
    </location>
</feature>
<reference evidence="2 3" key="1">
    <citation type="journal article" date="2019" name="PLoS ONE">
        <title>Comparative genome analysis indicates high evolutionary potential of pathogenicity genes in Colletotrichum tanaceti.</title>
        <authorList>
            <person name="Lelwala R.V."/>
            <person name="Korhonen P.K."/>
            <person name="Young N.D."/>
            <person name="Scott J.B."/>
            <person name="Ades P.A."/>
            <person name="Gasser R.B."/>
            <person name="Taylor P.W.J."/>
        </authorList>
    </citation>
    <scope>NUCLEOTIDE SEQUENCE [LARGE SCALE GENOMIC DNA]</scope>
    <source>
        <strain evidence="2">BRIP57314</strain>
    </source>
</reference>
<dbReference type="AlphaFoldDB" id="A0A4U6XRV6"/>
<evidence type="ECO:0000313" key="2">
    <source>
        <dbReference type="EMBL" id="TKW58572.1"/>
    </source>
</evidence>
<keyword evidence="3" id="KW-1185">Reference proteome</keyword>
<organism evidence="2 3">
    <name type="scientific">Colletotrichum tanaceti</name>
    <dbReference type="NCBI Taxonomy" id="1306861"/>
    <lineage>
        <taxon>Eukaryota</taxon>
        <taxon>Fungi</taxon>
        <taxon>Dikarya</taxon>
        <taxon>Ascomycota</taxon>
        <taxon>Pezizomycotina</taxon>
        <taxon>Sordariomycetes</taxon>
        <taxon>Hypocreomycetidae</taxon>
        <taxon>Glomerellales</taxon>
        <taxon>Glomerellaceae</taxon>
        <taxon>Colletotrichum</taxon>
        <taxon>Colletotrichum destructivum species complex</taxon>
    </lineage>
</organism>
<comment type="caution">
    <text evidence="2">The sequence shown here is derived from an EMBL/GenBank/DDBJ whole genome shotgun (WGS) entry which is preliminary data.</text>
</comment>
<accession>A0A4U6XRV6</accession>
<evidence type="ECO:0000256" key="1">
    <source>
        <dbReference type="SAM" id="MobiDB-lite"/>
    </source>
</evidence>
<evidence type="ECO:0000313" key="3">
    <source>
        <dbReference type="Proteomes" id="UP000310108"/>
    </source>
</evidence>